<accession>A0AAD5XZK4</accession>
<gene>
    <name evidence="3" type="ORF">HK099_004492</name>
</gene>
<evidence type="ECO:0000259" key="2">
    <source>
        <dbReference type="PROSITE" id="PS51205"/>
    </source>
</evidence>
<feature type="domain" description="VPS9" evidence="2">
    <location>
        <begin position="1"/>
        <end position="114"/>
    </location>
</feature>
<dbReference type="SUPFAM" id="SSF109993">
    <property type="entry name" value="VPS9 domain"/>
    <property type="match status" value="1"/>
</dbReference>
<sequence length="327" mass="36135">MFETNLEVAEAELVRLSNFRAPKDKLTILNNTMQIVVDLIHKSSDNKAGNDQILPVLVLLLLRSKPPKMISHIRYVAPSISINTSRNDTPEISEVSPLQQNSPLSQKPQVQEYNPPSIQIGDLASQVFQSTSGFLGHLFKEVKNVGDKGTIMVDELLDSVLGPVPTETVSTTLPNATSTNLNYPGIASSSKKKEQAKMKKQGSLPNFQVFNNDRCEEEKDTGNKGLKQSPSFPSRNDKYKNGNSQEDYELELAIALSLSTVEQEKTQLEESLEAFLPENANFPINETEGINSVSNVETEIGTSISVISEKVFTDVLNKNVNNNKEEQ</sequence>
<organism evidence="3 4">
    <name type="scientific">Clydaea vesicula</name>
    <dbReference type="NCBI Taxonomy" id="447962"/>
    <lineage>
        <taxon>Eukaryota</taxon>
        <taxon>Fungi</taxon>
        <taxon>Fungi incertae sedis</taxon>
        <taxon>Chytridiomycota</taxon>
        <taxon>Chytridiomycota incertae sedis</taxon>
        <taxon>Chytridiomycetes</taxon>
        <taxon>Lobulomycetales</taxon>
        <taxon>Lobulomycetaceae</taxon>
        <taxon>Clydaea</taxon>
    </lineage>
</organism>
<keyword evidence="4" id="KW-1185">Reference proteome</keyword>
<dbReference type="AlphaFoldDB" id="A0AAD5XZK4"/>
<evidence type="ECO:0000256" key="1">
    <source>
        <dbReference type="SAM" id="MobiDB-lite"/>
    </source>
</evidence>
<dbReference type="InterPro" id="IPR003123">
    <property type="entry name" value="VPS9"/>
</dbReference>
<comment type="caution">
    <text evidence="3">The sequence shown here is derived from an EMBL/GenBank/DDBJ whole genome shotgun (WGS) entry which is preliminary data.</text>
</comment>
<dbReference type="PROSITE" id="PS51205">
    <property type="entry name" value="VPS9"/>
    <property type="match status" value="1"/>
</dbReference>
<dbReference type="Proteomes" id="UP001211065">
    <property type="component" value="Unassembled WGS sequence"/>
</dbReference>
<evidence type="ECO:0000313" key="4">
    <source>
        <dbReference type="Proteomes" id="UP001211065"/>
    </source>
</evidence>
<dbReference type="Pfam" id="PF02204">
    <property type="entry name" value="VPS9"/>
    <property type="match status" value="1"/>
</dbReference>
<feature type="region of interest" description="Disordered" evidence="1">
    <location>
        <begin position="189"/>
        <end position="242"/>
    </location>
</feature>
<dbReference type="Gene3D" id="1.20.1050.80">
    <property type="entry name" value="VPS9 domain"/>
    <property type="match status" value="1"/>
</dbReference>
<dbReference type="InterPro" id="IPR037191">
    <property type="entry name" value="VPS9_dom_sf"/>
</dbReference>
<dbReference type="EMBL" id="JADGJW010000319">
    <property type="protein sequence ID" value="KAJ3219968.1"/>
    <property type="molecule type" value="Genomic_DNA"/>
</dbReference>
<proteinExistence type="predicted"/>
<name>A0AAD5XZK4_9FUNG</name>
<feature type="compositionally biased region" description="Polar residues" evidence="1">
    <location>
        <begin position="96"/>
        <end position="110"/>
    </location>
</feature>
<reference evidence="3" key="1">
    <citation type="submission" date="2020-05" db="EMBL/GenBank/DDBJ databases">
        <title>Phylogenomic resolution of chytrid fungi.</title>
        <authorList>
            <person name="Stajich J.E."/>
            <person name="Amses K."/>
            <person name="Simmons R."/>
            <person name="Seto K."/>
            <person name="Myers J."/>
            <person name="Bonds A."/>
            <person name="Quandt C.A."/>
            <person name="Barry K."/>
            <person name="Liu P."/>
            <person name="Grigoriev I."/>
            <person name="Longcore J.E."/>
            <person name="James T.Y."/>
        </authorList>
    </citation>
    <scope>NUCLEOTIDE SEQUENCE</scope>
    <source>
        <strain evidence="3">JEL0476</strain>
    </source>
</reference>
<feature type="compositionally biased region" description="Basic and acidic residues" evidence="1">
    <location>
        <begin position="213"/>
        <end position="222"/>
    </location>
</feature>
<protein>
    <recommendedName>
        <fullName evidence="2">VPS9 domain-containing protein</fullName>
    </recommendedName>
</protein>
<feature type="region of interest" description="Disordered" evidence="1">
    <location>
        <begin position="86"/>
        <end position="110"/>
    </location>
</feature>
<evidence type="ECO:0000313" key="3">
    <source>
        <dbReference type="EMBL" id="KAJ3219968.1"/>
    </source>
</evidence>